<dbReference type="InterPro" id="IPR037171">
    <property type="entry name" value="NagB/RpiA_transferase-like"/>
</dbReference>
<dbReference type="PRINTS" id="PR00037">
    <property type="entry name" value="HTHLACR"/>
</dbReference>
<dbReference type="GO" id="GO:0003700">
    <property type="term" value="F:DNA-binding transcription factor activity"/>
    <property type="evidence" value="ECO:0007669"/>
    <property type="project" value="InterPro"/>
</dbReference>
<dbReference type="InterPro" id="IPR050313">
    <property type="entry name" value="Carb_Metab_HTH_regulators"/>
</dbReference>
<dbReference type="AlphaFoldDB" id="A0A1X7BV16"/>
<dbReference type="Gene3D" id="1.10.10.10">
    <property type="entry name" value="Winged helix-like DNA-binding domain superfamily/Winged helix DNA-binding domain"/>
    <property type="match status" value="1"/>
</dbReference>
<keyword evidence="2" id="KW-0805">Transcription regulation</keyword>
<organism evidence="6 7">
    <name type="scientific">Roseovarius aestuarii</name>
    <dbReference type="NCBI Taxonomy" id="475083"/>
    <lineage>
        <taxon>Bacteria</taxon>
        <taxon>Pseudomonadati</taxon>
        <taxon>Pseudomonadota</taxon>
        <taxon>Alphaproteobacteria</taxon>
        <taxon>Rhodobacterales</taxon>
        <taxon>Roseobacteraceae</taxon>
        <taxon>Roseovarius</taxon>
    </lineage>
</organism>
<reference evidence="6 7" key="1">
    <citation type="submission" date="2017-03" db="EMBL/GenBank/DDBJ databases">
        <authorList>
            <person name="Afonso C.L."/>
            <person name="Miller P.J."/>
            <person name="Scott M.A."/>
            <person name="Spackman E."/>
            <person name="Goraichik I."/>
            <person name="Dimitrov K.M."/>
            <person name="Suarez D.L."/>
            <person name="Swayne D.E."/>
        </authorList>
    </citation>
    <scope>NUCLEOTIDE SEQUENCE [LARGE SCALE GENOMIC DNA]</scope>
    <source>
        <strain evidence="6 7">CECT 7745</strain>
    </source>
</reference>
<evidence type="ECO:0000256" key="1">
    <source>
        <dbReference type="ARBA" id="ARBA00022491"/>
    </source>
</evidence>
<dbReference type="SUPFAM" id="SSF100950">
    <property type="entry name" value="NagB/RpiA/CoA transferase-like"/>
    <property type="match status" value="1"/>
</dbReference>
<keyword evidence="7" id="KW-1185">Reference proteome</keyword>
<keyword evidence="4" id="KW-0804">Transcription</keyword>
<dbReference type="InterPro" id="IPR014036">
    <property type="entry name" value="DeoR-like_C"/>
</dbReference>
<dbReference type="Proteomes" id="UP000193224">
    <property type="component" value="Unassembled WGS sequence"/>
</dbReference>
<protein>
    <submittedName>
        <fullName evidence="6">Glycerol-3-phosphate regulon repressor</fullName>
    </submittedName>
</protein>
<sequence length="259" mass="28697">MSEKKRKRHNSIMGLVHERGVMSVGALAERMGVSMQTIRRDLDEMCDDDMLLRRHGRIELNAQQRNTPFDQRAATNPIGKQEIGEAAAELIPDGATLFISIGSTPLSVARALRRRTNLTVITNNLSAAMALSDEMSNRIILPGGELRLPDRDILGDGVVTFFDRYRADFAIFGSAGVAEDGRLLEFHAAEVRTRERIRENAKTSILVLDATKFGRLAPAAGENIRDVDRVVLDEKPEGVFAQMIEDIGDRLLLAERAFA</sequence>
<evidence type="ECO:0000256" key="3">
    <source>
        <dbReference type="ARBA" id="ARBA00023125"/>
    </source>
</evidence>
<evidence type="ECO:0000313" key="7">
    <source>
        <dbReference type="Proteomes" id="UP000193224"/>
    </source>
</evidence>
<dbReference type="PROSITE" id="PS00894">
    <property type="entry name" value="HTH_DEOR_1"/>
    <property type="match status" value="1"/>
</dbReference>
<dbReference type="InterPro" id="IPR036388">
    <property type="entry name" value="WH-like_DNA-bd_sf"/>
</dbReference>
<evidence type="ECO:0000256" key="2">
    <source>
        <dbReference type="ARBA" id="ARBA00023015"/>
    </source>
</evidence>
<gene>
    <name evidence="6" type="primary">glpR_3</name>
    <name evidence="6" type="ORF">ROA7745_03351</name>
</gene>
<keyword evidence="3" id="KW-0238">DNA-binding</keyword>
<keyword evidence="1" id="KW-0678">Repressor</keyword>
<dbReference type="InterPro" id="IPR001034">
    <property type="entry name" value="DeoR_HTH"/>
</dbReference>
<dbReference type="GO" id="GO:0003677">
    <property type="term" value="F:DNA binding"/>
    <property type="evidence" value="ECO:0007669"/>
    <property type="project" value="UniProtKB-KW"/>
</dbReference>
<evidence type="ECO:0000313" key="6">
    <source>
        <dbReference type="EMBL" id="SMC13501.1"/>
    </source>
</evidence>
<evidence type="ECO:0000259" key="5">
    <source>
        <dbReference type="PROSITE" id="PS51000"/>
    </source>
</evidence>
<dbReference type="EMBL" id="FWXB01000014">
    <property type="protein sequence ID" value="SMC13501.1"/>
    <property type="molecule type" value="Genomic_DNA"/>
</dbReference>
<proteinExistence type="predicted"/>
<dbReference type="SMART" id="SM01134">
    <property type="entry name" value="DeoRC"/>
    <property type="match status" value="1"/>
</dbReference>
<dbReference type="Pfam" id="PF08220">
    <property type="entry name" value="HTH_DeoR"/>
    <property type="match status" value="1"/>
</dbReference>
<feature type="domain" description="HTH deoR-type" evidence="5">
    <location>
        <begin position="5"/>
        <end position="60"/>
    </location>
</feature>
<accession>A0A1X7BV16</accession>
<dbReference type="RefSeq" id="WP_085801439.1">
    <property type="nucleotide sequence ID" value="NZ_FWXB01000014.1"/>
</dbReference>
<evidence type="ECO:0000256" key="4">
    <source>
        <dbReference type="ARBA" id="ARBA00023163"/>
    </source>
</evidence>
<dbReference type="Pfam" id="PF00455">
    <property type="entry name" value="DeoRC"/>
    <property type="match status" value="1"/>
</dbReference>
<dbReference type="PANTHER" id="PTHR30363:SF4">
    <property type="entry name" value="GLYCEROL-3-PHOSPHATE REGULON REPRESSOR"/>
    <property type="match status" value="1"/>
</dbReference>
<dbReference type="PANTHER" id="PTHR30363">
    <property type="entry name" value="HTH-TYPE TRANSCRIPTIONAL REGULATOR SRLR-RELATED"/>
    <property type="match status" value="1"/>
</dbReference>
<name>A0A1X7BV16_9RHOB</name>
<dbReference type="InterPro" id="IPR018356">
    <property type="entry name" value="Tscrpt_reg_HTH_DeoR_CS"/>
</dbReference>
<dbReference type="SUPFAM" id="SSF46785">
    <property type="entry name" value="Winged helix' DNA-binding domain"/>
    <property type="match status" value="1"/>
</dbReference>
<dbReference type="PROSITE" id="PS51000">
    <property type="entry name" value="HTH_DEOR_2"/>
    <property type="match status" value="1"/>
</dbReference>
<dbReference type="Gene3D" id="3.30.750.70">
    <property type="entry name" value="4-hydroxybutyrate coenzyme like domains"/>
    <property type="match status" value="1"/>
</dbReference>
<dbReference type="OrthoDB" id="9814815at2"/>
<dbReference type="SMART" id="SM00420">
    <property type="entry name" value="HTH_DEOR"/>
    <property type="match status" value="1"/>
</dbReference>
<dbReference type="InterPro" id="IPR036390">
    <property type="entry name" value="WH_DNA-bd_sf"/>
</dbReference>